<evidence type="ECO:0000313" key="3">
    <source>
        <dbReference type="Proteomes" id="UP000010556"/>
    </source>
</evidence>
<dbReference type="Proteomes" id="UP000010556">
    <property type="component" value="Unassembled WGS sequence"/>
</dbReference>
<reference evidence="3" key="1">
    <citation type="journal article" date="2013" name="Science">
        <title>Comparative analysis of bat genomes provides insight into the evolution of flight and immunity.</title>
        <authorList>
            <person name="Zhang G."/>
            <person name="Cowled C."/>
            <person name="Shi Z."/>
            <person name="Huang Z."/>
            <person name="Bishop-Lilly K.A."/>
            <person name="Fang X."/>
            <person name="Wynne J.W."/>
            <person name="Xiong Z."/>
            <person name="Baker M.L."/>
            <person name="Zhao W."/>
            <person name="Tachedjian M."/>
            <person name="Zhu Y."/>
            <person name="Zhou P."/>
            <person name="Jiang X."/>
            <person name="Ng J."/>
            <person name="Yang L."/>
            <person name="Wu L."/>
            <person name="Xiao J."/>
            <person name="Feng Y."/>
            <person name="Chen Y."/>
            <person name="Sun X."/>
            <person name="Zhang Y."/>
            <person name="Marsh G.A."/>
            <person name="Crameri G."/>
            <person name="Broder C.C."/>
            <person name="Frey K.G."/>
            <person name="Wang L.F."/>
            <person name="Wang J."/>
        </authorList>
    </citation>
    <scope>NUCLEOTIDE SEQUENCE [LARGE SCALE GENOMIC DNA]</scope>
</reference>
<name>L5LLV0_MYODS</name>
<proteinExistence type="predicted"/>
<feature type="region of interest" description="Disordered" evidence="1">
    <location>
        <begin position="1"/>
        <end position="95"/>
    </location>
</feature>
<sequence length="107" mass="11938">MPCLWRNPASRHRPCLCRPFSDSKPTGSPKPLQPLPTPILTIAPHPGVQPQLAPQQPPPPALGTLKLAPTEEVKSSEQKKRPGGIGTREVHNKLEKNRHEWVEVCHW</sequence>
<gene>
    <name evidence="2" type="ORF">MDA_GLEAN10016902</name>
</gene>
<dbReference type="EMBL" id="KB110620">
    <property type="protein sequence ID" value="ELK27001.1"/>
    <property type="molecule type" value="Genomic_DNA"/>
</dbReference>
<evidence type="ECO:0000313" key="2">
    <source>
        <dbReference type="EMBL" id="ELK27001.1"/>
    </source>
</evidence>
<dbReference type="AlphaFoldDB" id="L5LLV0"/>
<evidence type="ECO:0000256" key="1">
    <source>
        <dbReference type="SAM" id="MobiDB-lite"/>
    </source>
</evidence>
<protein>
    <submittedName>
        <fullName evidence="2">Max-binding protein MNT</fullName>
    </submittedName>
</protein>
<feature type="compositionally biased region" description="Low complexity" evidence="1">
    <location>
        <begin position="38"/>
        <end position="54"/>
    </location>
</feature>
<accession>L5LLV0</accession>
<keyword evidence="3" id="KW-1185">Reference proteome</keyword>
<organism evidence="2 3">
    <name type="scientific">Myotis davidii</name>
    <name type="common">David's myotis</name>
    <dbReference type="NCBI Taxonomy" id="225400"/>
    <lineage>
        <taxon>Eukaryota</taxon>
        <taxon>Metazoa</taxon>
        <taxon>Chordata</taxon>
        <taxon>Craniata</taxon>
        <taxon>Vertebrata</taxon>
        <taxon>Euteleostomi</taxon>
        <taxon>Mammalia</taxon>
        <taxon>Eutheria</taxon>
        <taxon>Laurasiatheria</taxon>
        <taxon>Chiroptera</taxon>
        <taxon>Yangochiroptera</taxon>
        <taxon>Vespertilionidae</taxon>
        <taxon>Myotis</taxon>
    </lineage>
</organism>
<feature type="compositionally biased region" description="Basic and acidic residues" evidence="1">
    <location>
        <begin position="69"/>
        <end position="80"/>
    </location>
</feature>